<keyword evidence="5" id="KW-0464">Manganese</keyword>
<comment type="caution">
    <text evidence="7">The sequence shown here is derived from an EMBL/GenBank/DDBJ whole genome shotgun (WGS) entry which is preliminary data.</text>
</comment>
<proteinExistence type="predicted"/>
<evidence type="ECO:0000313" key="7">
    <source>
        <dbReference type="EMBL" id="KAA9130306.1"/>
    </source>
</evidence>
<evidence type="ECO:0000256" key="5">
    <source>
        <dbReference type="ARBA" id="ARBA00023211"/>
    </source>
</evidence>
<gene>
    <name evidence="7" type="ORF">F3N42_13285</name>
</gene>
<keyword evidence="3" id="KW-0479">Metal-binding</keyword>
<dbReference type="InterPro" id="IPR043461">
    <property type="entry name" value="LpxH-like"/>
</dbReference>
<dbReference type="GO" id="GO:0046872">
    <property type="term" value="F:metal ion binding"/>
    <property type="evidence" value="ECO:0007669"/>
    <property type="project" value="UniProtKB-KW"/>
</dbReference>
<protein>
    <submittedName>
        <fullName evidence="7">UDP-2,3-diacylglucosamine diphosphatase</fullName>
    </submittedName>
</protein>
<feature type="domain" description="Calcineurin-like phosphoesterase" evidence="6">
    <location>
        <begin position="14"/>
        <end position="213"/>
    </location>
</feature>
<dbReference type="PANTHER" id="PTHR34990">
    <property type="entry name" value="UDP-2,3-DIACYLGLUCOSAMINE HYDROLASE-RELATED"/>
    <property type="match status" value="1"/>
</dbReference>
<keyword evidence="2" id="KW-0997">Cell inner membrane</keyword>
<dbReference type="EMBL" id="VYXP01000008">
    <property type="protein sequence ID" value="KAA9130306.1"/>
    <property type="molecule type" value="Genomic_DNA"/>
</dbReference>
<dbReference type="Proteomes" id="UP000325372">
    <property type="component" value="Unassembled WGS sequence"/>
</dbReference>
<sequence length="277" mass="31282">MNSLVTLDTKIRSRTVFISDVHLGFPGCSAEFLCDFLDKVECETLYLVGDIFDFWYMKRRRYWPKAHGEVVHRLMKKARHGTRVVFVPGNHDEVCRAYDGMDMGCIEIHDRIIHETADGRKMLVLHGDQFDSVVRCSPWLAKIGCVAYGALLQLNILLNGMRRVFGMGYWSLAAFLKNKVKNAVKYISSFEEAVVRAASEDGVDGVVCGHIHRAEITQVNDILYMNCGDWVESCTALVEKHDGSIELLQWRDRAERLKVHAADPVEAGDDMVGDLAA</sequence>
<dbReference type="GO" id="GO:0009245">
    <property type="term" value="P:lipid A biosynthetic process"/>
    <property type="evidence" value="ECO:0007669"/>
    <property type="project" value="TreeGrafter"/>
</dbReference>
<reference evidence="7 8" key="1">
    <citation type="submission" date="2019-09" db="EMBL/GenBank/DDBJ databases">
        <title>Wenzhouxiangella sp. Genome sequencing and assembly.</title>
        <authorList>
            <person name="Zhang R."/>
        </authorList>
    </citation>
    <scope>NUCLEOTIDE SEQUENCE [LARGE SCALE GENOMIC DNA]</scope>
    <source>
        <strain evidence="7 8">W260</strain>
    </source>
</reference>
<dbReference type="SUPFAM" id="SSF56300">
    <property type="entry name" value="Metallo-dependent phosphatases"/>
    <property type="match status" value="1"/>
</dbReference>
<evidence type="ECO:0000256" key="4">
    <source>
        <dbReference type="ARBA" id="ARBA00023136"/>
    </source>
</evidence>
<dbReference type="RefSeq" id="WP_150864971.1">
    <property type="nucleotide sequence ID" value="NZ_VYXP01000008.1"/>
</dbReference>
<dbReference type="InterPro" id="IPR029052">
    <property type="entry name" value="Metallo-depent_PP-like"/>
</dbReference>
<dbReference type="GO" id="GO:0016020">
    <property type="term" value="C:membrane"/>
    <property type="evidence" value="ECO:0007669"/>
    <property type="project" value="GOC"/>
</dbReference>
<dbReference type="GO" id="GO:0008758">
    <property type="term" value="F:UDP-2,3-diacylglucosamine hydrolase activity"/>
    <property type="evidence" value="ECO:0007669"/>
    <property type="project" value="TreeGrafter"/>
</dbReference>
<dbReference type="Gene3D" id="3.60.21.10">
    <property type="match status" value="1"/>
</dbReference>
<dbReference type="CDD" id="cd07398">
    <property type="entry name" value="MPP_YbbF-LpxH"/>
    <property type="match status" value="1"/>
</dbReference>
<accession>A0A5N0T951</accession>
<dbReference type="PANTHER" id="PTHR34990:SF2">
    <property type="entry name" value="BLL8164 PROTEIN"/>
    <property type="match status" value="1"/>
</dbReference>
<organism evidence="7 8">
    <name type="scientific">Marinihelvus fidelis</name>
    <dbReference type="NCBI Taxonomy" id="2613842"/>
    <lineage>
        <taxon>Bacteria</taxon>
        <taxon>Pseudomonadati</taxon>
        <taxon>Pseudomonadota</taxon>
        <taxon>Gammaproteobacteria</taxon>
        <taxon>Chromatiales</taxon>
        <taxon>Wenzhouxiangellaceae</taxon>
        <taxon>Marinihelvus</taxon>
    </lineage>
</organism>
<evidence type="ECO:0000256" key="1">
    <source>
        <dbReference type="ARBA" id="ARBA00022475"/>
    </source>
</evidence>
<dbReference type="Pfam" id="PF00149">
    <property type="entry name" value="Metallophos"/>
    <property type="match status" value="1"/>
</dbReference>
<dbReference type="AlphaFoldDB" id="A0A5N0T951"/>
<evidence type="ECO:0000256" key="3">
    <source>
        <dbReference type="ARBA" id="ARBA00022723"/>
    </source>
</evidence>
<dbReference type="InterPro" id="IPR004843">
    <property type="entry name" value="Calcineurin-like_PHP"/>
</dbReference>
<name>A0A5N0T951_9GAMM</name>
<evidence type="ECO:0000313" key="8">
    <source>
        <dbReference type="Proteomes" id="UP000325372"/>
    </source>
</evidence>
<keyword evidence="1" id="KW-1003">Cell membrane</keyword>
<keyword evidence="8" id="KW-1185">Reference proteome</keyword>
<keyword evidence="4" id="KW-0472">Membrane</keyword>
<evidence type="ECO:0000256" key="2">
    <source>
        <dbReference type="ARBA" id="ARBA00022519"/>
    </source>
</evidence>
<evidence type="ECO:0000259" key="6">
    <source>
        <dbReference type="Pfam" id="PF00149"/>
    </source>
</evidence>